<dbReference type="PROSITE" id="PS00211">
    <property type="entry name" value="ABC_TRANSPORTER_1"/>
    <property type="match status" value="1"/>
</dbReference>
<dbReference type="InterPro" id="IPR027417">
    <property type="entry name" value="P-loop_NTPase"/>
</dbReference>
<evidence type="ECO:0000256" key="5">
    <source>
        <dbReference type="SAM" id="MobiDB-lite"/>
    </source>
</evidence>
<evidence type="ECO:0000313" key="8">
    <source>
        <dbReference type="Proteomes" id="UP001247542"/>
    </source>
</evidence>
<dbReference type="InterPro" id="IPR003439">
    <property type="entry name" value="ABC_transporter-like_ATP-bd"/>
</dbReference>
<dbReference type="GO" id="GO:0005524">
    <property type="term" value="F:ATP binding"/>
    <property type="evidence" value="ECO:0007669"/>
    <property type="project" value="UniProtKB-KW"/>
</dbReference>
<dbReference type="PROSITE" id="PS50893">
    <property type="entry name" value="ABC_TRANSPORTER_2"/>
    <property type="match status" value="1"/>
</dbReference>
<protein>
    <submittedName>
        <fullName evidence="7">Metal ABC transporter ATP-binding protein</fullName>
    </submittedName>
</protein>
<reference evidence="7 8" key="1">
    <citation type="submission" date="2023-06" db="EMBL/GenBank/DDBJ databases">
        <title>Draft genome sequence of Gleimia hominis type strain CCUG 57540T.</title>
        <authorList>
            <person name="Salva-Serra F."/>
            <person name="Cardew S."/>
            <person name="Jensie Markopoulos S."/>
            <person name="Ohlen M."/>
            <person name="Inganas E."/>
            <person name="Svensson-Stadler L."/>
            <person name="Moore E.R.B."/>
        </authorList>
    </citation>
    <scope>NUCLEOTIDE SEQUENCE [LARGE SCALE GENOMIC DNA]</scope>
    <source>
        <strain evidence="7 8">CCUG 57540</strain>
    </source>
</reference>
<name>A0ABU3IAT3_9ACTO</name>
<comment type="caution">
    <text evidence="7">The sequence shown here is derived from an EMBL/GenBank/DDBJ whole genome shotgun (WGS) entry which is preliminary data.</text>
</comment>
<sequence length="247" mass="26294">MNALEAHALDVGYDAGVILHGIDLTVPLGQCVAITGANGSGKSTLIRALFKSAQIRAGSLKLLGHEVTDSHVPWAQVGYVPQISSLSGGVISSALEVVRTGTLGKHQLWWPRGSKTRALTALDTVGLRSHQGVPVSQLSGGQRRRVLIARAIVRDPQVLIMDEPLAGIDAHSQQTLADLVGDLKARGCTIVTVLHELGPLAPHLDRCVNIASGHIDYDGQPRPSTPVHHHDSPHVPHTVMSNYQEGR</sequence>
<organism evidence="7 8">
    <name type="scientific">Gleimia hominis</name>
    <dbReference type="NCBI Taxonomy" id="595468"/>
    <lineage>
        <taxon>Bacteria</taxon>
        <taxon>Bacillati</taxon>
        <taxon>Actinomycetota</taxon>
        <taxon>Actinomycetes</taxon>
        <taxon>Actinomycetales</taxon>
        <taxon>Actinomycetaceae</taxon>
        <taxon>Gleimia</taxon>
    </lineage>
</organism>
<dbReference type="Gene3D" id="3.40.50.300">
    <property type="entry name" value="P-loop containing nucleotide triphosphate hydrolases"/>
    <property type="match status" value="1"/>
</dbReference>
<dbReference type="Proteomes" id="UP001247542">
    <property type="component" value="Unassembled WGS sequence"/>
</dbReference>
<gene>
    <name evidence="7" type="ORF">QS713_05350</name>
</gene>
<feature type="region of interest" description="Disordered" evidence="5">
    <location>
        <begin position="218"/>
        <end position="247"/>
    </location>
</feature>
<dbReference type="Pfam" id="PF00005">
    <property type="entry name" value="ABC_tran"/>
    <property type="match status" value="1"/>
</dbReference>
<evidence type="ECO:0000259" key="6">
    <source>
        <dbReference type="PROSITE" id="PS50893"/>
    </source>
</evidence>
<accession>A0ABU3IAT3</accession>
<dbReference type="InterPro" id="IPR050153">
    <property type="entry name" value="Metal_Ion_Import_ABC"/>
</dbReference>
<dbReference type="InterPro" id="IPR003593">
    <property type="entry name" value="AAA+_ATPase"/>
</dbReference>
<evidence type="ECO:0000256" key="1">
    <source>
        <dbReference type="ARBA" id="ARBA00005417"/>
    </source>
</evidence>
<dbReference type="EMBL" id="JASXSX010000001">
    <property type="protein sequence ID" value="MDT3767488.1"/>
    <property type="molecule type" value="Genomic_DNA"/>
</dbReference>
<dbReference type="InterPro" id="IPR017871">
    <property type="entry name" value="ABC_transporter-like_CS"/>
</dbReference>
<dbReference type="SMART" id="SM00382">
    <property type="entry name" value="AAA"/>
    <property type="match status" value="1"/>
</dbReference>
<evidence type="ECO:0000313" key="7">
    <source>
        <dbReference type="EMBL" id="MDT3767488.1"/>
    </source>
</evidence>
<dbReference type="SUPFAM" id="SSF52540">
    <property type="entry name" value="P-loop containing nucleoside triphosphate hydrolases"/>
    <property type="match status" value="1"/>
</dbReference>
<proteinExistence type="inferred from homology"/>
<keyword evidence="4 7" id="KW-0067">ATP-binding</keyword>
<comment type="similarity">
    <text evidence="1">Belongs to the ABC transporter superfamily.</text>
</comment>
<evidence type="ECO:0000256" key="2">
    <source>
        <dbReference type="ARBA" id="ARBA00022448"/>
    </source>
</evidence>
<evidence type="ECO:0000256" key="3">
    <source>
        <dbReference type="ARBA" id="ARBA00022741"/>
    </source>
</evidence>
<evidence type="ECO:0000256" key="4">
    <source>
        <dbReference type="ARBA" id="ARBA00022840"/>
    </source>
</evidence>
<keyword evidence="3" id="KW-0547">Nucleotide-binding</keyword>
<keyword evidence="2" id="KW-0813">Transport</keyword>
<dbReference type="PANTHER" id="PTHR42734">
    <property type="entry name" value="METAL TRANSPORT SYSTEM ATP-BINDING PROTEIN TM_0124-RELATED"/>
    <property type="match status" value="1"/>
</dbReference>
<dbReference type="PANTHER" id="PTHR42734:SF5">
    <property type="entry name" value="IRON TRANSPORT SYSTEM ATP-BINDING PROTEIN HI_0361-RELATED"/>
    <property type="match status" value="1"/>
</dbReference>
<keyword evidence="8" id="KW-1185">Reference proteome</keyword>
<feature type="domain" description="ABC transporter" evidence="6">
    <location>
        <begin position="4"/>
        <end position="237"/>
    </location>
</feature>